<proteinExistence type="predicted"/>
<gene>
    <name evidence="2" type="ORF">F8M41_004140</name>
</gene>
<reference evidence="2 3" key="1">
    <citation type="journal article" date="2019" name="Environ. Microbiol.">
        <title>At the nexus of three kingdoms: the genome of the mycorrhizal fungus Gigaspora margarita provides insights into plant, endobacterial and fungal interactions.</title>
        <authorList>
            <person name="Venice F."/>
            <person name="Ghignone S."/>
            <person name="Salvioli di Fossalunga A."/>
            <person name="Amselem J."/>
            <person name="Novero M."/>
            <person name="Xianan X."/>
            <person name="Sedzielewska Toro K."/>
            <person name="Morin E."/>
            <person name="Lipzen A."/>
            <person name="Grigoriev I.V."/>
            <person name="Henrissat B."/>
            <person name="Martin F.M."/>
            <person name="Bonfante P."/>
        </authorList>
    </citation>
    <scope>NUCLEOTIDE SEQUENCE [LARGE SCALE GENOMIC DNA]</scope>
    <source>
        <strain evidence="2 3">BEG34</strain>
    </source>
</reference>
<evidence type="ECO:0000313" key="3">
    <source>
        <dbReference type="Proteomes" id="UP000439903"/>
    </source>
</evidence>
<keyword evidence="1" id="KW-0472">Membrane</keyword>
<keyword evidence="1" id="KW-0812">Transmembrane</keyword>
<evidence type="ECO:0000313" key="2">
    <source>
        <dbReference type="EMBL" id="KAF0439668.1"/>
    </source>
</evidence>
<feature type="transmembrane region" description="Helical" evidence="1">
    <location>
        <begin position="86"/>
        <end position="104"/>
    </location>
</feature>
<dbReference type="EMBL" id="WTPW01001374">
    <property type="protein sequence ID" value="KAF0439668.1"/>
    <property type="molecule type" value="Genomic_DNA"/>
</dbReference>
<feature type="transmembrane region" description="Helical" evidence="1">
    <location>
        <begin position="59"/>
        <end position="80"/>
    </location>
</feature>
<accession>A0A8H3XA71</accession>
<name>A0A8H3XA71_GIGMA</name>
<comment type="caution">
    <text evidence="2">The sequence shown here is derived from an EMBL/GenBank/DDBJ whole genome shotgun (WGS) entry which is preliminary data.</text>
</comment>
<evidence type="ECO:0000256" key="1">
    <source>
        <dbReference type="SAM" id="Phobius"/>
    </source>
</evidence>
<dbReference type="Proteomes" id="UP000439903">
    <property type="component" value="Unassembled WGS sequence"/>
</dbReference>
<organism evidence="2 3">
    <name type="scientific">Gigaspora margarita</name>
    <dbReference type="NCBI Taxonomy" id="4874"/>
    <lineage>
        <taxon>Eukaryota</taxon>
        <taxon>Fungi</taxon>
        <taxon>Fungi incertae sedis</taxon>
        <taxon>Mucoromycota</taxon>
        <taxon>Glomeromycotina</taxon>
        <taxon>Glomeromycetes</taxon>
        <taxon>Diversisporales</taxon>
        <taxon>Gigasporaceae</taxon>
        <taxon>Gigaspora</taxon>
    </lineage>
</organism>
<sequence length="105" mass="11897">MERYSGDLTVTTKLLKVEVQTMSQVRRPPTTKIKTRPYDIPNSKRLFDLVRQSISSIKALVFFFFHGLGASSSTAALGFLELFFGAYASWSSIILVWDLVMFLVL</sequence>
<keyword evidence="3" id="KW-1185">Reference proteome</keyword>
<keyword evidence="1" id="KW-1133">Transmembrane helix</keyword>
<dbReference type="AlphaFoldDB" id="A0A8H3XA71"/>
<protein>
    <submittedName>
        <fullName evidence="2">Uncharacterized protein</fullName>
    </submittedName>
</protein>